<protein>
    <recommendedName>
        <fullName evidence="4">SMP-30/Gluconolactonase/LRE-like region domain-containing protein</fullName>
    </recommendedName>
</protein>
<keyword evidence="3" id="KW-1185">Reference proteome</keyword>
<feature type="chain" id="PRO_5009185003" description="SMP-30/Gluconolactonase/LRE-like region domain-containing protein" evidence="1">
    <location>
        <begin position="27"/>
        <end position="351"/>
    </location>
</feature>
<evidence type="ECO:0000256" key="1">
    <source>
        <dbReference type="SAM" id="SignalP"/>
    </source>
</evidence>
<dbReference type="AlphaFoldDB" id="A0A1E5SHD6"/>
<accession>A0A1E5SHD6</accession>
<sequence length="351" mass="38457">MKKLSFSSLSMAIILGFSLIPNLSLSQNKNTPQPATLFVELPDYCPTPDAFDIAPDGSLTLSCPNFADKTISSVIVKISKDKKVSKLIELPGVSADRKARPMGIAYAPDGSLYVCDNQGKQQGRLLRVTFNENGDSNIEIIAHGMAQPNGLRYHNDNLYVTQPKLTKIKSKNLTSGLYCFKATDRNIKVNNNKSDSNLIFTTETKNPKRKVGLDGLVFNKAGELFVGDFGDGEIIKLTLNNAGNKVIKDELYVNIPKTSGMDGINVDSNDNIYIAGFLKNQILKVDTNKKITIIADYPDNDGSNGQIDQPADLIVYNDTLIISNFDLMVAPGMENTKHSKPYTISAIDLKK</sequence>
<dbReference type="STRING" id="1849968.A8C32_04800"/>
<dbReference type="SUPFAM" id="SSF63829">
    <property type="entry name" value="Calcium-dependent phosphotriesterase"/>
    <property type="match status" value="1"/>
</dbReference>
<dbReference type="PANTHER" id="PTHR47572">
    <property type="entry name" value="LIPOPROTEIN-RELATED"/>
    <property type="match status" value="1"/>
</dbReference>
<dbReference type="InterPro" id="IPR051262">
    <property type="entry name" value="SMP-30/CGR1_Lactonase"/>
</dbReference>
<organism evidence="2 3">
    <name type="scientific">Flavivirga aquatica</name>
    <dbReference type="NCBI Taxonomy" id="1849968"/>
    <lineage>
        <taxon>Bacteria</taxon>
        <taxon>Pseudomonadati</taxon>
        <taxon>Bacteroidota</taxon>
        <taxon>Flavobacteriia</taxon>
        <taxon>Flavobacteriales</taxon>
        <taxon>Flavobacteriaceae</taxon>
        <taxon>Flavivirga</taxon>
    </lineage>
</organism>
<evidence type="ECO:0008006" key="4">
    <source>
        <dbReference type="Google" id="ProtNLM"/>
    </source>
</evidence>
<gene>
    <name evidence="2" type="ORF">A8C32_04800</name>
</gene>
<keyword evidence="1" id="KW-0732">Signal</keyword>
<evidence type="ECO:0000313" key="3">
    <source>
        <dbReference type="Proteomes" id="UP000095713"/>
    </source>
</evidence>
<evidence type="ECO:0000313" key="2">
    <source>
        <dbReference type="EMBL" id="OEJ98529.1"/>
    </source>
</evidence>
<dbReference type="PANTHER" id="PTHR47572:SF4">
    <property type="entry name" value="LACTONASE DRP35"/>
    <property type="match status" value="1"/>
</dbReference>
<proteinExistence type="predicted"/>
<dbReference type="InterPro" id="IPR011042">
    <property type="entry name" value="6-blade_b-propeller_TolB-like"/>
</dbReference>
<reference evidence="2 3" key="1">
    <citation type="submission" date="2016-05" db="EMBL/GenBank/DDBJ databases">
        <title>Draft Genome Sequence of Algibacter sp. Strain SK-16 Isolated from the Surface Water of Aburatsubo Inlet.</title>
        <authorList>
            <person name="Wong S.-K."/>
            <person name="Yoshizawa S."/>
            <person name="Nakajima Y."/>
            <person name="Ogura Y."/>
            <person name="Tetsuya H."/>
            <person name="Hamasaki K."/>
        </authorList>
    </citation>
    <scope>NUCLEOTIDE SEQUENCE [LARGE SCALE GENOMIC DNA]</scope>
    <source>
        <strain evidence="2 3">SK-16</strain>
    </source>
</reference>
<feature type="signal peptide" evidence="1">
    <location>
        <begin position="1"/>
        <end position="26"/>
    </location>
</feature>
<dbReference type="Proteomes" id="UP000095713">
    <property type="component" value="Unassembled WGS sequence"/>
</dbReference>
<dbReference type="EMBL" id="MDJD01000054">
    <property type="protein sequence ID" value="OEJ98529.1"/>
    <property type="molecule type" value="Genomic_DNA"/>
</dbReference>
<dbReference type="RefSeq" id="WP_069831217.1">
    <property type="nucleotide sequence ID" value="NZ_MDJD01000054.1"/>
</dbReference>
<dbReference type="Gene3D" id="2.120.10.30">
    <property type="entry name" value="TolB, C-terminal domain"/>
    <property type="match status" value="1"/>
</dbReference>
<comment type="caution">
    <text evidence="2">The sequence shown here is derived from an EMBL/GenBank/DDBJ whole genome shotgun (WGS) entry which is preliminary data.</text>
</comment>
<name>A0A1E5SHD6_9FLAO</name>